<dbReference type="InterPro" id="IPR007214">
    <property type="entry name" value="YbaK/aa-tRNA-synth-assoc-dom"/>
</dbReference>
<accession>A0ABP7BER9</accession>
<comment type="similarity">
    <text evidence="1 4">Belongs to the prolyl-tRNA editing family. YbaK/EbsC subfamily.</text>
</comment>
<dbReference type="Gene3D" id="3.90.960.10">
    <property type="entry name" value="YbaK/aminoacyl-tRNA synthetase-associated domain"/>
    <property type="match status" value="1"/>
</dbReference>
<dbReference type="InterPro" id="IPR036754">
    <property type="entry name" value="YbaK/aa-tRNA-synt-asso_dom_sf"/>
</dbReference>
<proteinExistence type="inferred from homology"/>
<keyword evidence="8" id="KW-1185">Reference proteome</keyword>
<evidence type="ECO:0000313" key="8">
    <source>
        <dbReference type="Proteomes" id="UP001500902"/>
    </source>
</evidence>
<gene>
    <name evidence="7" type="primary">ybaK</name>
    <name evidence="7" type="ORF">GCM10022224_022350</name>
</gene>
<dbReference type="PIRSF" id="PIRSF006181">
    <property type="entry name" value="EbsC_YbaK"/>
    <property type="match status" value="1"/>
</dbReference>
<sequence length="181" mass="18529">MSRKTRTAAHGNASAPADASRHSTGGTPATVALAGAKAAFTLHPYAHDSSALAYGEEAADALGVPYERIFKTLVAEVESGLAVAVVPVAGRLDLKALAAALGSKRAAMADAAKVERVTGYVVGGISPLGQRKQLPTVVDSSALDFETIYFSAGKRGLQIETAPDNLITLTRAVTARIGKTA</sequence>
<dbReference type="NCBIfam" id="TIGR00011">
    <property type="entry name" value="YbaK_EbsC"/>
    <property type="match status" value="1"/>
</dbReference>
<evidence type="ECO:0000259" key="6">
    <source>
        <dbReference type="Pfam" id="PF04073"/>
    </source>
</evidence>
<dbReference type="PANTHER" id="PTHR30411">
    <property type="entry name" value="CYTOPLASMIC PROTEIN"/>
    <property type="match status" value="1"/>
</dbReference>
<dbReference type="SUPFAM" id="SSF55826">
    <property type="entry name" value="YbaK/ProRS associated domain"/>
    <property type="match status" value="1"/>
</dbReference>
<organism evidence="7 8">
    <name type="scientific">Nonomuraea antimicrobica</name>
    <dbReference type="NCBI Taxonomy" id="561173"/>
    <lineage>
        <taxon>Bacteria</taxon>
        <taxon>Bacillati</taxon>
        <taxon>Actinomycetota</taxon>
        <taxon>Actinomycetes</taxon>
        <taxon>Streptosporangiales</taxon>
        <taxon>Streptosporangiaceae</taxon>
        <taxon>Nonomuraea</taxon>
    </lineage>
</organism>
<evidence type="ECO:0000256" key="4">
    <source>
        <dbReference type="PIRNR" id="PIRNR006181"/>
    </source>
</evidence>
<dbReference type="InterPro" id="IPR004369">
    <property type="entry name" value="Prolyl-tRNA_editing_YbaK/EbsC"/>
</dbReference>
<keyword evidence="3 4" id="KW-0456">Lyase</keyword>
<dbReference type="CDD" id="cd00002">
    <property type="entry name" value="YbaK_deacylase"/>
    <property type="match status" value="1"/>
</dbReference>
<evidence type="ECO:0000256" key="3">
    <source>
        <dbReference type="ARBA" id="ARBA00023239"/>
    </source>
</evidence>
<name>A0ABP7BER9_9ACTN</name>
<dbReference type="EC" id="4.2.-.-" evidence="4"/>
<dbReference type="Pfam" id="PF04073">
    <property type="entry name" value="tRNA_edit"/>
    <property type="match status" value="1"/>
</dbReference>
<feature type="domain" description="YbaK/aminoacyl-tRNA synthetase-associated" evidence="6">
    <location>
        <begin position="56"/>
        <end position="168"/>
    </location>
</feature>
<evidence type="ECO:0000256" key="5">
    <source>
        <dbReference type="SAM" id="MobiDB-lite"/>
    </source>
</evidence>
<dbReference type="RefSeq" id="WP_344875761.1">
    <property type="nucleotide sequence ID" value="NZ_BAAAZP010000036.1"/>
</dbReference>
<comment type="caution">
    <text evidence="7">The sequence shown here is derived from an EMBL/GenBank/DDBJ whole genome shotgun (WGS) entry which is preliminary data.</text>
</comment>
<dbReference type="PANTHER" id="PTHR30411:SF0">
    <property type="entry name" value="CYS-TRNA(PRO)_CYS-TRNA(CYS) DEACYLASE YBAK"/>
    <property type="match status" value="1"/>
</dbReference>
<protein>
    <recommendedName>
        <fullName evidence="4">Cys-tRNA(Pro)/Cys-tRNA(Cys) deacylase</fullName>
        <ecNumber evidence="4">4.2.-.-</ecNumber>
    </recommendedName>
</protein>
<evidence type="ECO:0000256" key="2">
    <source>
        <dbReference type="ARBA" id="ARBA00022917"/>
    </source>
</evidence>
<evidence type="ECO:0000313" key="7">
    <source>
        <dbReference type="EMBL" id="GAA3658466.1"/>
    </source>
</evidence>
<evidence type="ECO:0000256" key="1">
    <source>
        <dbReference type="ARBA" id="ARBA00009798"/>
    </source>
</evidence>
<reference evidence="8" key="1">
    <citation type="journal article" date="2019" name="Int. J. Syst. Evol. Microbiol.">
        <title>The Global Catalogue of Microorganisms (GCM) 10K type strain sequencing project: providing services to taxonomists for standard genome sequencing and annotation.</title>
        <authorList>
            <consortium name="The Broad Institute Genomics Platform"/>
            <consortium name="The Broad Institute Genome Sequencing Center for Infectious Disease"/>
            <person name="Wu L."/>
            <person name="Ma J."/>
        </authorList>
    </citation>
    <scope>NUCLEOTIDE SEQUENCE [LARGE SCALE GENOMIC DNA]</scope>
    <source>
        <strain evidence="8">JCM 16904</strain>
    </source>
</reference>
<keyword evidence="2 4" id="KW-0648">Protein biosynthesis</keyword>
<feature type="region of interest" description="Disordered" evidence="5">
    <location>
        <begin position="1"/>
        <end position="28"/>
    </location>
</feature>
<dbReference type="Proteomes" id="UP001500902">
    <property type="component" value="Unassembled WGS sequence"/>
</dbReference>
<dbReference type="EMBL" id="BAAAZP010000036">
    <property type="protein sequence ID" value="GAA3658466.1"/>
    <property type="molecule type" value="Genomic_DNA"/>
</dbReference>